<dbReference type="EMBL" id="ANFM02000009">
    <property type="protein sequence ID" value="EOD80871.1"/>
    <property type="molecule type" value="Genomic_DNA"/>
</dbReference>
<name>R1IJH7_9GAMM</name>
<organism evidence="1 2">
    <name type="scientific">Grimontia indica</name>
    <dbReference type="NCBI Taxonomy" id="1056512"/>
    <lineage>
        <taxon>Bacteria</taxon>
        <taxon>Pseudomonadati</taxon>
        <taxon>Pseudomonadota</taxon>
        <taxon>Gammaproteobacteria</taxon>
        <taxon>Vibrionales</taxon>
        <taxon>Vibrionaceae</taxon>
        <taxon>Grimontia</taxon>
    </lineage>
</organism>
<evidence type="ECO:0008006" key="3">
    <source>
        <dbReference type="Google" id="ProtNLM"/>
    </source>
</evidence>
<gene>
    <name evidence="1" type="ORF">D515_04850</name>
</gene>
<dbReference type="InterPro" id="IPR029058">
    <property type="entry name" value="AB_hydrolase_fold"/>
</dbReference>
<dbReference type="SUPFAM" id="SSF53474">
    <property type="entry name" value="alpha/beta-Hydrolases"/>
    <property type="match status" value="1"/>
</dbReference>
<keyword evidence="2" id="KW-1185">Reference proteome</keyword>
<comment type="caution">
    <text evidence="1">The sequence shown here is derived from an EMBL/GenBank/DDBJ whole genome shotgun (WGS) entry which is preliminary data.</text>
</comment>
<dbReference type="eggNOG" id="ENOG5031P26">
    <property type="taxonomic scope" value="Bacteria"/>
</dbReference>
<evidence type="ECO:0000313" key="2">
    <source>
        <dbReference type="Proteomes" id="UP000011223"/>
    </source>
</evidence>
<reference evidence="1 2" key="1">
    <citation type="journal article" date="2014" name="PLoS ONE">
        <title>Grimontia indica AK16(T), sp. nov., Isolated from a Seawater Sample Reports the Presence of Pathogenic Genes Similar to Vibrio Genus.</title>
        <authorList>
            <person name="Singh A."/>
            <person name="Vaidya B."/>
            <person name="Khatri I."/>
            <person name="Srinivas T.N."/>
            <person name="Subramanian S."/>
            <person name="Korpole S."/>
            <person name="Pinnaka A.K."/>
        </authorList>
    </citation>
    <scope>NUCLEOTIDE SEQUENCE [LARGE SCALE GENOMIC DNA]</scope>
    <source>
        <strain evidence="1 2">AK16</strain>
    </source>
</reference>
<evidence type="ECO:0000313" key="1">
    <source>
        <dbReference type="EMBL" id="EOD80871.1"/>
    </source>
</evidence>
<protein>
    <recommendedName>
        <fullName evidence="3">Alpha/beta hydrolase</fullName>
    </recommendedName>
</protein>
<proteinExistence type="predicted"/>
<dbReference type="AlphaFoldDB" id="R1IJH7"/>
<sequence length="230" mass="25542">MKTRCVEAKPDVEVEKFCLMLPGFNGGPFDCFHLAEKLAKQGYWVLSAGCYINPNLKPSEDPDKVASALADAYPEYSAMLRAFSLLTGVVLSEERINRIRYVSFSAGIYPLIRAISAGNCPGWQHELLLMAPGLSATRGLNGTLSDAPISNIQLIHSEQDSHPTFGSPLAYLELFERNKTTLHLLSEGEHYDFIHLPRQASHTEAQSQHEQTVKNECLTVLDELLQGERP</sequence>
<accession>R1IJH7</accession>
<dbReference type="Proteomes" id="UP000011223">
    <property type="component" value="Unassembled WGS sequence"/>
</dbReference>